<feature type="transmembrane region" description="Helical" evidence="1">
    <location>
        <begin position="203"/>
        <end position="221"/>
    </location>
</feature>
<dbReference type="PANTHER" id="PTHR39430:SF1">
    <property type="entry name" value="PROTEASE"/>
    <property type="match status" value="1"/>
</dbReference>
<feature type="transmembrane region" description="Helical" evidence="1">
    <location>
        <begin position="64"/>
        <end position="91"/>
    </location>
</feature>
<sequence length="311" mass="34958">MINLFKNRYGLLRSGWIVLISIFLYYFLIYVTGDLCVYLLSTILMMTGNLNDTTGYVSPLAETLYHALPLALQILMEIVTILLSLGIWKILKYQLKDLGLRDFKTGFKKDGVIGLLLGFGMCTLIFMILLLTDSVRIDSVNLTLSPSWIGLIPTVLLVGFAEELFCRGLLMSVLRRSQNKYLIMLLPSVIFGAIHIISPNVTAMSLINIILIGFVLSYMYYRSGSLWMCIGFHITWNLFQSIIYGMPVSGLNFNSLMTTHYPTANLLNGGAFGIEGGILTTAANVLLLVFLFFYYRTSTFRFLEDPHIGTP</sequence>
<feature type="transmembrane region" description="Helical" evidence="1">
    <location>
        <begin position="181"/>
        <end position="197"/>
    </location>
</feature>
<dbReference type="EMBL" id="CP136422">
    <property type="protein sequence ID" value="WPX74373.1"/>
    <property type="molecule type" value="Genomic_DNA"/>
</dbReference>
<evidence type="ECO:0000256" key="1">
    <source>
        <dbReference type="SAM" id="Phobius"/>
    </source>
</evidence>
<organism evidence="3 4">
    <name type="scientific">Blautia producta</name>
    <dbReference type="NCBI Taxonomy" id="33035"/>
    <lineage>
        <taxon>Bacteria</taxon>
        <taxon>Bacillati</taxon>
        <taxon>Bacillota</taxon>
        <taxon>Clostridia</taxon>
        <taxon>Lachnospirales</taxon>
        <taxon>Lachnospiraceae</taxon>
        <taxon>Blautia</taxon>
    </lineage>
</organism>
<feature type="transmembrane region" description="Helical" evidence="1">
    <location>
        <begin position="266"/>
        <end position="295"/>
    </location>
</feature>
<protein>
    <recommendedName>
        <fullName evidence="2">CAAX prenyl protease 2/Lysostaphin resistance protein A-like domain-containing protein</fullName>
    </recommendedName>
</protein>
<feature type="transmembrane region" description="Helical" evidence="1">
    <location>
        <begin position="16"/>
        <end position="44"/>
    </location>
</feature>
<dbReference type="InterPro" id="IPR003675">
    <property type="entry name" value="Rce1/LyrA-like_dom"/>
</dbReference>
<evidence type="ECO:0000313" key="4">
    <source>
        <dbReference type="Proteomes" id="UP001325248"/>
    </source>
</evidence>
<dbReference type="PANTHER" id="PTHR39430">
    <property type="entry name" value="MEMBRANE-ASSOCIATED PROTEASE-RELATED"/>
    <property type="match status" value="1"/>
</dbReference>
<evidence type="ECO:0000313" key="3">
    <source>
        <dbReference type="EMBL" id="WPX74373.1"/>
    </source>
</evidence>
<feature type="transmembrane region" description="Helical" evidence="1">
    <location>
        <begin position="143"/>
        <end position="161"/>
    </location>
</feature>
<keyword evidence="1" id="KW-0472">Membrane</keyword>
<feature type="domain" description="CAAX prenyl protease 2/Lysostaphin resistance protein A-like" evidence="2">
    <location>
        <begin position="147"/>
        <end position="239"/>
    </location>
</feature>
<keyword evidence="1" id="KW-0812">Transmembrane</keyword>
<reference evidence="3" key="1">
    <citation type="submission" date="2023-10" db="EMBL/GenBank/DDBJ databases">
        <title>Genome sequence of Blautia coccoides DSM 935.</title>
        <authorList>
            <person name="Boeer T."/>
            <person name="Bengelsdorf F.R."/>
            <person name="Daniel R."/>
            <person name="Poehlein A."/>
        </authorList>
    </citation>
    <scope>NUCLEOTIDE SEQUENCE [LARGE SCALE GENOMIC DNA]</scope>
    <source>
        <strain evidence="3">DSM 935</strain>
    </source>
</reference>
<gene>
    <name evidence="3" type="ORF">BLCOC_27300</name>
</gene>
<dbReference type="Pfam" id="PF02517">
    <property type="entry name" value="Rce1-like"/>
    <property type="match status" value="1"/>
</dbReference>
<dbReference type="Proteomes" id="UP001325248">
    <property type="component" value="Chromosome"/>
</dbReference>
<feature type="transmembrane region" description="Helical" evidence="1">
    <location>
        <begin position="226"/>
        <end position="246"/>
    </location>
</feature>
<evidence type="ECO:0000259" key="2">
    <source>
        <dbReference type="Pfam" id="PF02517"/>
    </source>
</evidence>
<proteinExistence type="predicted"/>
<name>A0ABZ0UCM2_9FIRM</name>
<accession>A0ABZ0UCM2</accession>
<keyword evidence="1" id="KW-1133">Transmembrane helix</keyword>
<feature type="transmembrane region" description="Helical" evidence="1">
    <location>
        <begin position="112"/>
        <end position="131"/>
    </location>
</feature>
<keyword evidence="4" id="KW-1185">Reference proteome</keyword>